<name>A0AAV4P1K8_CAEEX</name>
<proteinExistence type="predicted"/>
<feature type="region of interest" description="Disordered" evidence="1">
    <location>
        <begin position="18"/>
        <end position="98"/>
    </location>
</feature>
<organism evidence="2 3">
    <name type="scientific">Caerostris extrusa</name>
    <name type="common">Bark spider</name>
    <name type="synonym">Caerostris bankana</name>
    <dbReference type="NCBI Taxonomy" id="172846"/>
    <lineage>
        <taxon>Eukaryota</taxon>
        <taxon>Metazoa</taxon>
        <taxon>Ecdysozoa</taxon>
        <taxon>Arthropoda</taxon>
        <taxon>Chelicerata</taxon>
        <taxon>Arachnida</taxon>
        <taxon>Araneae</taxon>
        <taxon>Araneomorphae</taxon>
        <taxon>Entelegynae</taxon>
        <taxon>Araneoidea</taxon>
        <taxon>Araneidae</taxon>
        <taxon>Caerostris</taxon>
    </lineage>
</organism>
<comment type="caution">
    <text evidence="2">The sequence shown here is derived from an EMBL/GenBank/DDBJ whole genome shotgun (WGS) entry which is preliminary data.</text>
</comment>
<dbReference type="EMBL" id="BPLR01021393">
    <property type="protein sequence ID" value="GIX89112.1"/>
    <property type="molecule type" value="Genomic_DNA"/>
</dbReference>
<dbReference type="Proteomes" id="UP001054945">
    <property type="component" value="Unassembled WGS sequence"/>
</dbReference>
<sequence length="98" mass="10887">MPTMPIWRSQCHAQFCESLSSSAKDQAHQDWEAPEDPTAKHAPKALIIAHQKPPPHGEASRGREEIFSSSSHRSHRNRFKLSDVPVAPKTPIGSIQVT</sequence>
<accession>A0AAV4P1K8</accession>
<keyword evidence="3" id="KW-1185">Reference proteome</keyword>
<reference evidence="2 3" key="1">
    <citation type="submission" date="2021-06" db="EMBL/GenBank/DDBJ databases">
        <title>Caerostris extrusa draft genome.</title>
        <authorList>
            <person name="Kono N."/>
            <person name="Arakawa K."/>
        </authorList>
    </citation>
    <scope>NUCLEOTIDE SEQUENCE [LARGE SCALE GENOMIC DNA]</scope>
</reference>
<dbReference type="AlphaFoldDB" id="A0AAV4P1K8"/>
<evidence type="ECO:0000313" key="3">
    <source>
        <dbReference type="Proteomes" id="UP001054945"/>
    </source>
</evidence>
<evidence type="ECO:0000256" key="1">
    <source>
        <dbReference type="SAM" id="MobiDB-lite"/>
    </source>
</evidence>
<gene>
    <name evidence="2" type="ORF">CEXT_309391</name>
</gene>
<evidence type="ECO:0000313" key="2">
    <source>
        <dbReference type="EMBL" id="GIX89112.1"/>
    </source>
</evidence>
<protein>
    <submittedName>
        <fullName evidence="2">Uncharacterized protein</fullName>
    </submittedName>
</protein>